<sequence length="238" mass="26228">MATNTWIERSRDHPLSIVFVVSQPITSVDGGRGFWGCVSAGLRTICKVSHRWKRVRIRLSTIEPDSESLVGFMLDPLLNLNAEDVPLLESLSMNSFQSSVFSDHMGDSLLVPTTNVLRAPSLRSLRLEYISVPWRKLPVQWLGLTELKLSSVTDSYGVIDAGVELFGVAQAFALLKTCQNLVRCDLALAARSQEGEFPMKDPDGVALLPTLKDLIIRGPIPGADFLRGLRVGPPFISR</sequence>
<keyword evidence="2" id="KW-1185">Reference proteome</keyword>
<organism evidence="1 2">
    <name type="scientific">Coprinellus micaceus</name>
    <name type="common">Glistening ink-cap mushroom</name>
    <name type="synonym">Coprinus micaceus</name>
    <dbReference type="NCBI Taxonomy" id="71717"/>
    <lineage>
        <taxon>Eukaryota</taxon>
        <taxon>Fungi</taxon>
        <taxon>Dikarya</taxon>
        <taxon>Basidiomycota</taxon>
        <taxon>Agaricomycotina</taxon>
        <taxon>Agaricomycetes</taxon>
        <taxon>Agaricomycetidae</taxon>
        <taxon>Agaricales</taxon>
        <taxon>Agaricineae</taxon>
        <taxon>Psathyrellaceae</taxon>
        <taxon>Coprinellus</taxon>
    </lineage>
</organism>
<gene>
    <name evidence="1" type="ORF">FA13DRAFT_1874325</name>
</gene>
<comment type="caution">
    <text evidence="1">The sequence shown here is derived from an EMBL/GenBank/DDBJ whole genome shotgun (WGS) entry which is preliminary data.</text>
</comment>
<dbReference type="Proteomes" id="UP000298030">
    <property type="component" value="Unassembled WGS sequence"/>
</dbReference>
<accession>A0A4Y7T2T1</accession>
<dbReference type="EMBL" id="QPFP01000034">
    <property type="protein sequence ID" value="TEB28264.1"/>
    <property type="molecule type" value="Genomic_DNA"/>
</dbReference>
<evidence type="ECO:0000313" key="1">
    <source>
        <dbReference type="EMBL" id="TEB28264.1"/>
    </source>
</evidence>
<evidence type="ECO:0008006" key="3">
    <source>
        <dbReference type="Google" id="ProtNLM"/>
    </source>
</evidence>
<evidence type="ECO:0000313" key="2">
    <source>
        <dbReference type="Proteomes" id="UP000298030"/>
    </source>
</evidence>
<protein>
    <recommendedName>
        <fullName evidence="3">F-box domain-containing protein</fullName>
    </recommendedName>
</protein>
<dbReference type="AlphaFoldDB" id="A0A4Y7T2T1"/>
<proteinExistence type="predicted"/>
<name>A0A4Y7T2T1_COPMI</name>
<reference evidence="1 2" key="1">
    <citation type="journal article" date="2019" name="Nat. Ecol. Evol.">
        <title>Megaphylogeny resolves global patterns of mushroom evolution.</title>
        <authorList>
            <person name="Varga T."/>
            <person name="Krizsan K."/>
            <person name="Foldi C."/>
            <person name="Dima B."/>
            <person name="Sanchez-Garcia M."/>
            <person name="Sanchez-Ramirez S."/>
            <person name="Szollosi G.J."/>
            <person name="Szarkandi J.G."/>
            <person name="Papp V."/>
            <person name="Albert L."/>
            <person name="Andreopoulos W."/>
            <person name="Angelini C."/>
            <person name="Antonin V."/>
            <person name="Barry K.W."/>
            <person name="Bougher N.L."/>
            <person name="Buchanan P."/>
            <person name="Buyck B."/>
            <person name="Bense V."/>
            <person name="Catcheside P."/>
            <person name="Chovatia M."/>
            <person name="Cooper J."/>
            <person name="Damon W."/>
            <person name="Desjardin D."/>
            <person name="Finy P."/>
            <person name="Geml J."/>
            <person name="Haridas S."/>
            <person name="Hughes K."/>
            <person name="Justo A."/>
            <person name="Karasinski D."/>
            <person name="Kautmanova I."/>
            <person name="Kiss B."/>
            <person name="Kocsube S."/>
            <person name="Kotiranta H."/>
            <person name="LaButti K.M."/>
            <person name="Lechner B.E."/>
            <person name="Liimatainen K."/>
            <person name="Lipzen A."/>
            <person name="Lukacs Z."/>
            <person name="Mihaltcheva S."/>
            <person name="Morgado L.N."/>
            <person name="Niskanen T."/>
            <person name="Noordeloos M.E."/>
            <person name="Ohm R.A."/>
            <person name="Ortiz-Santana B."/>
            <person name="Ovrebo C."/>
            <person name="Racz N."/>
            <person name="Riley R."/>
            <person name="Savchenko A."/>
            <person name="Shiryaev A."/>
            <person name="Soop K."/>
            <person name="Spirin V."/>
            <person name="Szebenyi C."/>
            <person name="Tomsovsky M."/>
            <person name="Tulloss R.E."/>
            <person name="Uehling J."/>
            <person name="Grigoriev I.V."/>
            <person name="Vagvolgyi C."/>
            <person name="Papp T."/>
            <person name="Martin F.M."/>
            <person name="Miettinen O."/>
            <person name="Hibbett D.S."/>
            <person name="Nagy L.G."/>
        </authorList>
    </citation>
    <scope>NUCLEOTIDE SEQUENCE [LARGE SCALE GENOMIC DNA]</scope>
    <source>
        <strain evidence="1 2">FP101781</strain>
    </source>
</reference>